<gene>
    <name evidence="2" type="primary">bshA_15</name>
    <name evidence="2" type="ORF">SDC9_124479</name>
</gene>
<dbReference type="PANTHER" id="PTHR12526:SF638">
    <property type="entry name" value="SPORE COAT PROTEIN SA"/>
    <property type="match status" value="1"/>
</dbReference>
<protein>
    <submittedName>
        <fullName evidence="2">N-acetyl-alpha-D-glucosaminyl L-malate synthase</fullName>
        <ecNumber evidence="2">2.4.1.-</ecNumber>
    </submittedName>
</protein>
<accession>A0A645CKI5</accession>
<comment type="caution">
    <text evidence="2">The sequence shown here is derived from an EMBL/GenBank/DDBJ whole genome shotgun (WGS) entry which is preliminary data.</text>
</comment>
<dbReference type="GO" id="GO:0016757">
    <property type="term" value="F:glycosyltransferase activity"/>
    <property type="evidence" value="ECO:0007669"/>
    <property type="project" value="UniProtKB-KW"/>
</dbReference>
<feature type="domain" description="Glycosyl transferase family 1" evidence="1">
    <location>
        <begin position="2"/>
        <end position="75"/>
    </location>
</feature>
<sequence>MQPSIIEPYGIAVLEAMGCGKPVVGTKVGGMLDTIKDKECGFLVDSRSSDQLAEKILLLGNETLREDFGKAARKRVQDKFDLLKIANEYQKILDELV</sequence>
<dbReference type="Pfam" id="PF00534">
    <property type="entry name" value="Glycos_transf_1"/>
    <property type="match status" value="1"/>
</dbReference>
<dbReference type="EMBL" id="VSSQ01027962">
    <property type="protein sequence ID" value="MPM77476.1"/>
    <property type="molecule type" value="Genomic_DNA"/>
</dbReference>
<evidence type="ECO:0000313" key="2">
    <source>
        <dbReference type="EMBL" id="MPM77476.1"/>
    </source>
</evidence>
<reference evidence="2" key="1">
    <citation type="submission" date="2019-08" db="EMBL/GenBank/DDBJ databases">
        <authorList>
            <person name="Kucharzyk K."/>
            <person name="Murdoch R.W."/>
            <person name="Higgins S."/>
            <person name="Loffler F."/>
        </authorList>
    </citation>
    <scope>NUCLEOTIDE SEQUENCE</scope>
</reference>
<dbReference type="PANTHER" id="PTHR12526">
    <property type="entry name" value="GLYCOSYLTRANSFERASE"/>
    <property type="match status" value="1"/>
</dbReference>
<dbReference type="AlphaFoldDB" id="A0A645CKI5"/>
<dbReference type="SUPFAM" id="SSF53756">
    <property type="entry name" value="UDP-Glycosyltransferase/glycogen phosphorylase"/>
    <property type="match status" value="1"/>
</dbReference>
<keyword evidence="2" id="KW-0808">Transferase</keyword>
<dbReference type="Gene3D" id="3.40.50.2000">
    <property type="entry name" value="Glycogen Phosphorylase B"/>
    <property type="match status" value="2"/>
</dbReference>
<dbReference type="CDD" id="cd03801">
    <property type="entry name" value="GT4_PimA-like"/>
    <property type="match status" value="1"/>
</dbReference>
<organism evidence="2">
    <name type="scientific">bioreactor metagenome</name>
    <dbReference type="NCBI Taxonomy" id="1076179"/>
    <lineage>
        <taxon>unclassified sequences</taxon>
        <taxon>metagenomes</taxon>
        <taxon>ecological metagenomes</taxon>
    </lineage>
</organism>
<dbReference type="EC" id="2.4.1.-" evidence="2"/>
<evidence type="ECO:0000259" key="1">
    <source>
        <dbReference type="Pfam" id="PF00534"/>
    </source>
</evidence>
<keyword evidence="2" id="KW-0328">Glycosyltransferase</keyword>
<dbReference type="InterPro" id="IPR001296">
    <property type="entry name" value="Glyco_trans_1"/>
</dbReference>
<proteinExistence type="predicted"/>
<name>A0A645CKI5_9ZZZZ</name>